<dbReference type="EMBL" id="VOIR01000011">
    <property type="protein sequence ID" value="KAA6436391.1"/>
    <property type="molecule type" value="Genomic_DNA"/>
</dbReference>
<keyword evidence="3" id="KW-0812">Transmembrane</keyword>
<dbReference type="PANTHER" id="PTHR33392">
    <property type="entry name" value="POLYISOPRENYL-TEICHOIC ACID--PEPTIDOGLYCAN TEICHOIC ACID TRANSFERASE TAGU"/>
    <property type="match status" value="1"/>
</dbReference>
<dbReference type="PANTHER" id="PTHR33392:SF6">
    <property type="entry name" value="POLYISOPRENYL-TEICHOIC ACID--PEPTIDOGLYCAN TEICHOIC ACID TRANSFERASE TAGU"/>
    <property type="match status" value="1"/>
</dbReference>
<dbReference type="OrthoDB" id="9782542at2"/>
<proteinExistence type="inferred from homology"/>
<dbReference type="InterPro" id="IPR050922">
    <property type="entry name" value="LytR/CpsA/Psr_CW_biosynth"/>
</dbReference>
<sequence>MADERTGSVVDTSAMAPRHGRLRRHSGLAHVLRWLGLGMAVVLVAVVGVAGISLLRLTTGIATVDLGGDVPPAQAGFAPYEGGFTILLVGSDQREGQGAEFGEGAYDGQRLNDVTMLLHVSDDHSLARVVSFPRDLVVDFPACEDPETGEVAPAADGVQFNQALNRGGLSCVAEVVTDLTGIEVPYAAMITFQGVISMSSAVGGVPVCFAGPIDDPWTGLQIPEAGVHELEGEQALAFLRSRHGVGDGSDLARISSQQVFLSSLVRTLQSDAVLTDVTRLYAISQVAIENMTLSSGLGDVGTMVSMARVLADIPLETMQFVLYPNVPEGVRVVPDEERADELMRRIRLEQPIELGEDSLGVGSTDETPAATDGPDATATPEPEVTETAAPTETLEPGATPTPTPTDELEGVIGQDASQESCVVPFGG</sequence>
<feature type="transmembrane region" description="Helical" evidence="3">
    <location>
        <begin position="31"/>
        <end position="55"/>
    </location>
</feature>
<comment type="caution">
    <text evidence="5">The sequence shown here is derived from an EMBL/GenBank/DDBJ whole genome shotgun (WGS) entry which is preliminary data.</text>
</comment>
<evidence type="ECO:0000259" key="4">
    <source>
        <dbReference type="Pfam" id="PF03816"/>
    </source>
</evidence>
<keyword evidence="3" id="KW-1133">Transmembrane helix</keyword>
<evidence type="ECO:0000313" key="5">
    <source>
        <dbReference type="EMBL" id="KAA6436391.1"/>
    </source>
</evidence>
<dbReference type="Pfam" id="PF03816">
    <property type="entry name" value="LytR_cpsA_psr"/>
    <property type="match status" value="1"/>
</dbReference>
<reference evidence="5 6" key="1">
    <citation type="submission" date="2019-08" db="EMBL/GenBank/DDBJ databases">
        <title>Agrococcus lahaulensis sp. nov., isolated from a cold desert of the Indian Himalayas.</title>
        <authorList>
            <person name="Qu J.H."/>
        </authorList>
    </citation>
    <scope>NUCLEOTIDE SEQUENCE [LARGE SCALE GENOMIC DNA]</scope>
    <source>
        <strain evidence="5 6">NS18</strain>
    </source>
</reference>
<accession>A0A5M8QMH8</accession>
<keyword evidence="6" id="KW-1185">Reference proteome</keyword>
<evidence type="ECO:0000256" key="1">
    <source>
        <dbReference type="ARBA" id="ARBA00006068"/>
    </source>
</evidence>
<dbReference type="AlphaFoldDB" id="A0A5M8QMH8"/>
<evidence type="ECO:0000313" key="6">
    <source>
        <dbReference type="Proteomes" id="UP000323221"/>
    </source>
</evidence>
<organism evidence="5 6">
    <name type="scientific">Agrococcus sediminis</name>
    <dbReference type="NCBI Taxonomy" id="2599924"/>
    <lineage>
        <taxon>Bacteria</taxon>
        <taxon>Bacillati</taxon>
        <taxon>Actinomycetota</taxon>
        <taxon>Actinomycetes</taxon>
        <taxon>Micrococcales</taxon>
        <taxon>Microbacteriaceae</taxon>
        <taxon>Agrococcus</taxon>
    </lineage>
</organism>
<protein>
    <submittedName>
        <fullName evidence="5">LytR family transcriptional regulator</fullName>
    </submittedName>
</protein>
<feature type="domain" description="Cell envelope-related transcriptional attenuator" evidence="4">
    <location>
        <begin position="112"/>
        <end position="269"/>
    </location>
</feature>
<dbReference type="Proteomes" id="UP000323221">
    <property type="component" value="Unassembled WGS sequence"/>
</dbReference>
<dbReference type="Gene3D" id="3.40.630.190">
    <property type="entry name" value="LCP protein"/>
    <property type="match status" value="1"/>
</dbReference>
<feature type="compositionally biased region" description="Low complexity" evidence="2">
    <location>
        <begin position="364"/>
        <end position="400"/>
    </location>
</feature>
<dbReference type="NCBIfam" id="TIGR00350">
    <property type="entry name" value="lytR_cpsA_psr"/>
    <property type="match status" value="1"/>
</dbReference>
<keyword evidence="3" id="KW-0472">Membrane</keyword>
<feature type="region of interest" description="Disordered" evidence="2">
    <location>
        <begin position="354"/>
        <end position="427"/>
    </location>
</feature>
<evidence type="ECO:0000256" key="2">
    <source>
        <dbReference type="SAM" id="MobiDB-lite"/>
    </source>
</evidence>
<gene>
    <name evidence="5" type="ORF">FQ330_03020</name>
</gene>
<dbReference type="InterPro" id="IPR004474">
    <property type="entry name" value="LytR_CpsA_psr"/>
</dbReference>
<comment type="similarity">
    <text evidence="1">Belongs to the LytR/CpsA/Psr (LCP) family.</text>
</comment>
<evidence type="ECO:0000256" key="3">
    <source>
        <dbReference type="SAM" id="Phobius"/>
    </source>
</evidence>
<name>A0A5M8QMH8_9MICO</name>
<dbReference type="RefSeq" id="WP_146355102.1">
    <property type="nucleotide sequence ID" value="NZ_JBFBFL010000005.1"/>
</dbReference>